<evidence type="ECO:0000259" key="9">
    <source>
        <dbReference type="PROSITE" id="PS50850"/>
    </source>
</evidence>
<dbReference type="InterPro" id="IPR011701">
    <property type="entry name" value="MFS"/>
</dbReference>
<dbReference type="FunFam" id="1.20.1250.20:FF:000003">
    <property type="entry name" value="Solute carrier family 17 member 3"/>
    <property type="match status" value="1"/>
</dbReference>
<feature type="transmembrane region" description="Helical" evidence="8">
    <location>
        <begin position="154"/>
        <end position="173"/>
    </location>
</feature>
<feature type="transmembrane region" description="Helical" evidence="8">
    <location>
        <begin position="278"/>
        <end position="297"/>
    </location>
</feature>
<dbReference type="PANTHER" id="PTHR11662">
    <property type="entry name" value="SOLUTE CARRIER FAMILY 17"/>
    <property type="match status" value="1"/>
</dbReference>
<keyword evidence="6 8" id="KW-0472">Membrane</keyword>
<dbReference type="AlphaFoldDB" id="A0AAD7ZQ86"/>
<evidence type="ECO:0000313" key="10">
    <source>
        <dbReference type="EMBL" id="KAJ9584718.1"/>
    </source>
</evidence>
<evidence type="ECO:0000313" key="11">
    <source>
        <dbReference type="Proteomes" id="UP001233999"/>
    </source>
</evidence>
<dbReference type="PROSITE" id="PS50850">
    <property type="entry name" value="MFS"/>
    <property type="match status" value="1"/>
</dbReference>
<evidence type="ECO:0000256" key="2">
    <source>
        <dbReference type="ARBA" id="ARBA00022448"/>
    </source>
</evidence>
<gene>
    <name evidence="10" type="ORF">L9F63_020923</name>
</gene>
<keyword evidence="11" id="KW-1185">Reference proteome</keyword>
<dbReference type="InterPro" id="IPR036259">
    <property type="entry name" value="MFS_trans_sf"/>
</dbReference>
<feature type="transmembrane region" description="Helical" evidence="8">
    <location>
        <begin position="17"/>
        <end position="40"/>
    </location>
</feature>
<evidence type="ECO:0000256" key="4">
    <source>
        <dbReference type="ARBA" id="ARBA00022847"/>
    </source>
</evidence>
<comment type="subcellular location">
    <subcellularLocation>
        <location evidence="1">Membrane</location>
        <topology evidence="1">Multi-pass membrane protein</topology>
    </subcellularLocation>
</comment>
<dbReference type="Pfam" id="PF07690">
    <property type="entry name" value="MFS_1"/>
    <property type="match status" value="1"/>
</dbReference>
<evidence type="ECO:0000256" key="8">
    <source>
        <dbReference type="SAM" id="Phobius"/>
    </source>
</evidence>
<evidence type="ECO:0000256" key="1">
    <source>
        <dbReference type="ARBA" id="ARBA00004141"/>
    </source>
</evidence>
<sequence>MHAAIARWVPPNEKSKFIWCTIGGTFGTMITFPLCGVIMDTVGWEMAFYFTAVFMLIICVTWYFLMHNTPQHHPRISRAELLYIQASIGTDISTTSMKFPTKKIFTSIPVGILVLLHIGDLWGLFFPMSYGPKYMKEALGFDIQTAGGLAALPYLARLVFGIFFSVIVDFLHTRKTLSTTNLRKIMAIFSHLVPAVFLFLVGVVGCDPYIAIACLTLSLGFNGASVGSCLANPHDLAPNFAATIFGIQNGVASIFSALSGFIAGAITSEKSGLKEWQIIWGLGGAVYVVTAVCFMLWGTGERQEWNEPQPTDVPVQMTNLNNKQT</sequence>
<dbReference type="Gene3D" id="1.20.1250.20">
    <property type="entry name" value="MFS general substrate transporter like domains"/>
    <property type="match status" value="2"/>
</dbReference>
<evidence type="ECO:0000256" key="6">
    <source>
        <dbReference type="ARBA" id="ARBA00023136"/>
    </source>
</evidence>
<accession>A0AAD7ZQ86</accession>
<dbReference type="InterPro" id="IPR050382">
    <property type="entry name" value="MFS_Na/Anion_cotransporter"/>
</dbReference>
<feature type="domain" description="Major facilitator superfamily (MFS) profile" evidence="9">
    <location>
        <begin position="1"/>
        <end position="302"/>
    </location>
</feature>
<comment type="caution">
    <text evidence="10">The sequence shown here is derived from an EMBL/GenBank/DDBJ whole genome shotgun (WGS) entry which is preliminary data.</text>
</comment>
<evidence type="ECO:0000256" key="7">
    <source>
        <dbReference type="SAM" id="MobiDB-lite"/>
    </source>
</evidence>
<name>A0AAD7ZQ86_DIPPU</name>
<dbReference type="GO" id="GO:0015293">
    <property type="term" value="F:symporter activity"/>
    <property type="evidence" value="ECO:0007669"/>
    <property type="project" value="UniProtKB-KW"/>
</dbReference>
<dbReference type="InterPro" id="IPR020846">
    <property type="entry name" value="MFS_dom"/>
</dbReference>
<evidence type="ECO:0000256" key="3">
    <source>
        <dbReference type="ARBA" id="ARBA00022692"/>
    </source>
</evidence>
<reference evidence="10" key="2">
    <citation type="submission" date="2023-05" db="EMBL/GenBank/DDBJ databases">
        <authorList>
            <person name="Fouks B."/>
        </authorList>
    </citation>
    <scope>NUCLEOTIDE SEQUENCE</scope>
    <source>
        <strain evidence="10">Stay&amp;Tobe</strain>
        <tissue evidence="10">Testes</tissue>
    </source>
</reference>
<feature type="transmembrane region" description="Helical" evidence="8">
    <location>
        <begin position="243"/>
        <end position="266"/>
    </location>
</feature>
<keyword evidence="5 8" id="KW-1133">Transmembrane helix</keyword>
<feature type="region of interest" description="Disordered" evidence="7">
    <location>
        <begin position="305"/>
        <end position="325"/>
    </location>
</feature>
<feature type="transmembrane region" description="Helical" evidence="8">
    <location>
        <begin position="185"/>
        <end position="204"/>
    </location>
</feature>
<dbReference type="GO" id="GO:0006820">
    <property type="term" value="P:monoatomic anion transport"/>
    <property type="evidence" value="ECO:0007669"/>
    <property type="project" value="TreeGrafter"/>
</dbReference>
<reference evidence="10" key="1">
    <citation type="journal article" date="2023" name="IScience">
        <title>Live-bearing cockroach genome reveals convergent evolutionary mechanisms linked to viviparity in insects and beyond.</title>
        <authorList>
            <person name="Fouks B."/>
            <person name="Harrison M.C."/>
            <person name="Mikhailova A.A."/>
            <person name="Marchal E."/>
            <person name="English S."/>
            <person name="Carruthers M."/>
            <person name="Jennings E.C."/>
            <person name="Chiamaka E.L."/>
            <person name="Frigard R.A."/>
            <person name="Pippel M."/>
            <person name="Attardo G.M."/>
            <person name="Benoit J.B."/>
            <person name="Bornberg-Bauer E."/>
            <person name="Tobe S.S."/>
        </authorList>
    </citation>
    <scope>NUCLEOTIDE SEQUENCE</scope>
    <source>
        <strain evidence="10">Stay&amp;Tobe</strain>
    </source>
</reference>
<protein>
    <recommendedName>
        <fullName evidence="9">Major facilitator superfamily (MFS) profile domain-containing protein</fullName>
    </recommendedName>
</protein>
<keyword evidence="3 8" id="KW-0812">Transmembrane</keyword>
<dbReference type="SUPFAM" id="SSF103473">
    <property type="entry name" value="MFS general substrate transporter"/>
    <property type="match status" value="1"/>
</dbReference>
<dbReference type="PANTHER" id="PTHR11662:SF336">
    <property type="entry name" value="LP19554P"/>
    <property type="match status" value="1"/>
</dbReference>
<feature type="transmembrane region" description="Helical" evidence="8">
    <location>
        <begin position="104"/>
        <end position="125"/>
    </location>
</feature>
<evidence type="ECO:0000256" key="5">
    <source>
        <dbReference type="ARBA" id="ARBA00022989"/>
    </source>
</evidence>
<keyword evidence="4" id="KW-0769">Symport</keyword>
<dbReference type="EMBL" id="JASPKZ010007367">
    <property type="protein sequence ID" value="KAJ9584718.1"/>
    <property type="molecule type" value="Genomic_DNA"/>
</dbReference>
<keyword evidence="2" id="KW-0813">Transport</keyword>
<feature type="transmembrane region" description="Helical" evidence="8">
    <location>
        <begin position="210"/>
        <end position="231"/>
    </location>
</feature>
<proteinExistence type="predicted"/>
<feature type="transmembrane region" description="Helical" evidence="8">
    <location>
        <begin position="46"/>
        <end position="65"/>
    </location>
</feature>
<dbReference type="Proteomes" id="UP001233999">
    <property type="component" value="Unassembled WGS sequence"/>
</dbReference>
<organism evidence="10 11">
    <name type="scientific">Diploptera punctata</name>
    <name type="common">Pacific beetle cockroach</name>
    <dbReference type="NCBI Taxonomy" id="6984"/>
    <lineage>
        <taxon>Eukaryota</taxon>
        <taxon>Metazoa</taxon>
        <taxon>Ecdysozoa</taxon>
        <taxon>Arthropoda</taxon>
        <taxon>Hexapoda</taxon>
        <taxon>Insecta</taxon>
        <taxon>Pterygota</taxon>
        <taxon>Neoptera</taxon>
        <taxon>Polyneoptera</taxon>
        <taxon>Dictyoptera</taxon>
        <taxon>Blattodea</taxon>
        <taxon>Blaberoidea</taxon>
        <taxon>Blaberidae</taxon>
        <taxon>Diplopterinae</taxon>
        <taxon>Diploptera</taxon>
    </lineage>
</organism>
<dbReference type="GO" id="GO:0016020">
    <property type="term" value="C:membrane"/>
    <property type="evidence" value="ECO:0007669"/>
    <property type="project" value="UniProtKB-SubCell"/>
</dbReference>
<feature type="compositionally biased region" description="Polar residues" evidence="7">
    <location>
        <begin position="316"/>
        <end position="325"/>
    </location>
</feature>